<comment type="caution">
    <text evidence="2">The sequence shown here is derived from an EMBL/GenBank/DDBJ whole genome shotgun (WGS) entry which is preliminary data.</text>
</comment>
<dbReference type="AlphaFoldDB" id="A0AAD9ZTT2"/>
<dbReference type="Proteomes" id="UP001281410">
    <property type="component" value="Unassembled WGS sequence"/>
</dbReference>
<dbReference type="EMBL" id="JANJYJ010000008">
    <property type="protein sequence ID" value="KAK3193027.1"/>
    <property type="molecule type" value="Genomic_DNA"/>
</dbReference>
<keyword evidence="3" id="KW-1185">Reference proteome</keyword>
<dbReference type="PANTHER" id="PTHR31928:SF12">
    <property type="entry name" value="DUF3741 DOMAIN-CONTAINING PROTEIN"/>
    <property type="match status" value="1"/>
</dbReference>
<evidence type="ECO:0000313" key="2">
    <source>
        <dbReference type="EMBL" id="KAK3193027.1"/>
    </source>
</evidence>
<gene>
    <name evidence="2" type="ORF">Dsin_024337</name>
</gene>
<evidence type="ECO:0000313" key="3">
    <source>
        <dbReference type="Proteomes" id="UP001281410"/>
    </source>
</evidence>
<feature type="domain" description="DUF6857" evidence="1">
    <location>
        <begin position="246"/>
        <end position="299"/>
    </location>
</feature>
<accession>A0AAD9ZTT2</accession>
<dbReference type="Pfam" id="PF21647">
    <property type="entry name" value="DUF6857"/>
    <property type="match status" value="1"/>
</dbReference>
<name>A0AAD9ZTT2_9ROSI</name>
<organism evidence="2 3">
    <name type="scientific">Dipteronia sinensis</name>
    <dbReference type="NCBI Taxonomy" id="43782"/>
    <lineage>
        <taxon>Eukaryota</taxon>
        <taxon>Viridiplantae</taxon>
        <taxon>Streptophyta</taxon>
        <taxon>Embryophyta</taxon>
        <taxon>Tracheophyta</taxon>
        <taxon>Spermatophyta</taxon>
        <taxon>Magnoliopsida</taxon>
        <taxon>eudicotyledons</taxon>
        <taxon>Gunneridae</taxon>
        <taxon>Pentapetalae</taxon>
        <taxon>rosids</taxon>
        <taxon>malvids</taxon>
        <taxon>Sapindales</taxon>
        <taxon>Sapindaceae</taxon>
        <taxon>Hippocastanoideae</taxon>
        <taxon>Acereae</taxon>
        <taxon>Dipteronia</taxon>
    </lineage>
</organism>
<dbReference type="PANTHER" id="PTHR31928">
    <property type="entry name" value="EXPRESSED PROTEIN"/>
    <property type="match status" value="1"/>
</dbReference>
<evidence type="ECO:0000259" key="1">
    <source>
        <dbReference type="Pfam" id="PF21647"/>
    </source>
</evidence>
<reference evidence="2" key="1">
    <citation type="journal article" date="2023" name="Plant J.">
        <title>Genome sequences and population genomics provide insights into the demographic history, inbreeding, and mutation load of two 'living fossil' tree species of Dipteronia.</title>
        <authorList>
            <person name="Feng Y."/>
            <person name="Comes H.P."/>
            <person name="Chen J."/>
            <person name="Zhu S."/>
            <person name="Lu R."/>
            <person name="Zhang X."/>
            <person name="Li P."/>
            <person name="Qiu J."/>
            <person name="Olsen K.M."/>
            <person name="Qiu Y."/>
        </authorList>
    </citation>
    <scope>NUCLEOTIDE SEQUENCE</scope>
    <source>
        <strain evidence="2">NBL</strain>
    </source>
</reference>
<sequence length="299" mass="33381">MANLTYGVLFRLLGEMGVEEKQFDYDDCRKPVLLQIRSIIPVLAKGAYPVPVLKGIRPVPGRLPCEGELVDLVSLNNLERFYGMSENIMIVEEGSVEKTRQPRESFHSSRALSCTTEADVERRCSKKNKSRSFDRYSDVERGCSRRNKSRHVGNNSDSEISMSSLSSVAFERRSWSGASDAIVVKHEINRPINQTVSVGASMSLVLAYIVYLATLLSPSRFPQPIPLSAIALMTIPATDREEKMPDLLRQRDGALLPAVEALLEASAAERMLKCLRKYSELQSGNIDDQQPSLDKVFNL</sequence>
<proteinExistence type="predicted"/>
<dbReference type="InterPro" id="IPR049172">
    <property type="entry name" value="DUF6857_pln"/>
</dbReference>
<protein>
    <recommendedName>
        <fullName evidence="1">DUF6857 domain-containing protein</fullName>
    </recommendedName>
</protein>
<dbReference type="InterPro" id="IPR010341">
    <property type="entry name" value="DUF936_pln"/>
</dbReference>